<accession>A0AAE7V2J7</accession>
<reference evidence="1 2" key="1">
    <citation type="submission" date="2021-04" db="EMBL/GenBank/DDBJ databases">
        <authorList>
            <person name="Shkoporov A.N."/>
            <person name="Stockdale S.R."/>
            <person name="Guerin E."/>
            <person name="Ross R.P."/>
            <person name="Hill C."/>
        </authorList>
    </citation>
    <scope>NUCLEOTIDE SEQUENCE [LARGE SCALE GENOMIC DNA]</scope>
    <source>
        <strain evidence="2">cr77_1</strain>
    </source>
</reference>
<gene>
    <name evidence="1" type="primary">gp_16569</name>
</gene>
<evidence type="ECO:0000313" key="1">
    <source>
        <dbReference type="EMBL" id="QWM89799.1"/>
    </source>
</evidence>
<proteinExistence type="predicted"/>
<dbReference type="RefSeq" id="YP_010359371.1">
    <property type="nucleotide sequence ID" value="NC_062772.1"/>
</dbReference>
<dbReference type="EMBL" id="MZ130482">
    <property type="protein sequence ID" value="QWM89799.1"/>
    <property type="molecule type" value="Genomic_DNA"/>
</dbReference>
<protein>
    <submittedName>
        <fullName evidence="1">Uncharacterized protein</fullName>
    </submittedName>
</protein>
<name>A0AAE7V2J7_9CAUD</name>
<dbReference type="Proteomes" id="UP000827562">
    <property type="component" value="Segment"/>
</dbReference>
<evidence type="ECO:0000313" key="2">
    <source>
        <dbReference type="Proteomes" id="UP000827562"/>
    </source>
</evidence>
<dbReference type="KEGG" id="vg:75692100"/>
<sequence>MIINVSATAEGGCGVALLLKGRQPRRKMKCAIMELEAKQASNGNWYVNITAQPENDPFAEELHYRMWCSEALAEKLTAKRPESIELRRVSVKVDQFQRVDEDGTIKPQVFNNLSVVVRQFQNADVDDPTVMAEKLRSSLLKDGKIYDVQTDDFDGATGDIPE</sequence>
<organism evidence="1 2">
    <name type="scientific">uncultured phage cr77_1</name>
    <dbReference type="NCBI Taxonomy" id="2986410"/>
    <lineage>
        <taxon>Viruses</taxon>
        <taxon>Duplodnaviria</taxon>
        <taxon>Heunggongvirae</taxon>
        <taxon>Uroviricota</taxon>
        <taxon>Caudoviricetes</taxon>
        <taxon>Crassvirales</taxon>
        <taxon>Suoliviridae</taxon>
        <taxon>Boorivirinae</taxon>
        <taxon>Canhaevirus</taxon>
        <taxon>Canhaevirus faecalis</taxon>
    </lineage>
</organism>
<keyword evidence="2" id="KW-1185">Reference proteome</keyword>
<dbReference type="GeneID" id="75692100"/>